<dbReference type="EMBL" id="JAPTSV010000014">
    <property type="protein sequence ID" value="KAJ1520883.1"/>
    <property type="molecule type" value="Genomic_DNA"/>
</dbReference>
<name>A0AAV7X8Y2_9NEOP</name>
<evidence type="ECO:0000313" key="2">
    <source>
        <dbReference type="Proteomes" id="UP001075354"/>
    </source>
</evidence>
<evidence type="ECO:0000313" key="1">
    <source>
        <dbReference type="EMBL" id="KAJ1520883.1"/>
    </source>
</evidence>
<keyword evidence="2" id="KW-1185">Reference proteome</keyword>
<comment type="caution">
    <text evidence="1">The sequence shown here is derived from an EMBL/GenBank/DDBJ whole genome shotgun (WGS) entry which is preliminary data.</text>
</comment>
<dbReference type="Proteomes" id="UP001075354">
    <property type="component" value="Chromosome 14"/>
</dbReference>
<accession>A0AAV7X8Y2</accession>
<dbReference type="AlphaFoldDB" id="A0AAV7X8Y2"/>
<proteinExistence type="predicted"/>
<reference evidence="1" key="1">
    <citation type="submission" date="2022-12" db="EMBL/GenBank/DDBJ databases">
        <title>Chromosome-level genome assembly of the bean flower thrips Megalurothrips usitatus.</title>
        <authorList>
            <person name="Ma L."/>
            <person name="Liu Q."/>
            <person name="Li H."/>
            <person name="Cai W."/>
        </authorList>
    </citation>
    <scope>NUCLEOTIDE SEQUENCE</scope>
    <source>
        <strain evidence="1">Cailab_2022a</strain>
    </source>
</reference>
<sequence length="187" mass="19371">MPCMAERFNGSAAGLPPCVAQRVAHSATNLSSLGKLPNSKTVPVQLNSKEFQREAAPFRSALAFVLLSDACTAAAITFNGCAHTSRQLLVSFKLTMVFGANTGPCSHAKERVSASCGCHVAATSLKAEPTCASCTPSVLLKSEVNAAVPADTESNSLRALTSGVSMLENVQSLACKACDGSLWPLVL</sequence>
<protein>
    <submittedName>
        <fullName evidence="1">Uncharacterized protein</fullName>
    </submittedName>
</protein>
<gene>
    <name evidence="1" type="ORF">ONE63_003966</name>
</gene>
<organism evidence="1 2">
    <name type="scientific">Megalurothrips usitatus</name>
    <name type="common">bean blossom thrips</name>
    <dbReference type="NCBI Taxonomy" id="439358"/>
    <lineage>
        <taxon>Eukaryota</taxon>
        <taxon>Metazoa</taxon>
        <taxon>Ecdysozoa</taxon>
        <taxon>Arthropoda</taxon>
        <taxon>Hexapoda</taxon>
        <taxon>Insecta</taxon>
        <taxon>Pterygota</taxon>
        <taxon>Neoptera</taxon>
        <taxon>Paraneoptera</taxon>
        <taxon>Thysanoptera</taxon>
        <taxon>Terebrantia</taxon>
        <taxon>Thripoidea</taxon>
        <taxon>Thripidae</taxon>
        <taxon>Megalurothrips</taxon>
    </lineage>
</organism>